<feature type="compositionally biased region" description="Basic and acidic residues" evidence="4">
    <location>
        <begin position="14"/>
        <end position="23"/>
    </location>
</feature>
<dbReference type="RefSeq" id="XP_026688965.1">
    <property type="nucleotide sequence ID" value="XM_026833164.1"/>
</dbReference>
<sequence length="88" mass="9659">MDNCPKVANPNQLDNDRDGKGDECDPDLDGDGISNDEDNCRLIYNPNQDDSDGDGVGNVCDKDFDKDGTPDVSDVCPNNSLVYRTDFR</sequence>
<evidence type="ECO:0000256" key="2">
    <source>
        <dbReference type="ARBA" id="ARBA00022837"/>
    </source>
</evidence>
<feature type="repeat" description="TSP type-3" evidence="3">
    <location>
        <begin position="13"/>
        <end position="48"/>
    </location>
</feature>
<dbReference type="PaxDb" id="121845-A0A3Q0JQ42"/>
<proteinExistence type="predicted"/>
<keyword evidence="5" id="KW-1185">Reference proteome</keyword>
<name>A0A3Q0JQ42_DIACI</name>
<dbReference type="Pfam" id="PF02412">
    <property type="entry name" value="TSP_3"/>
    <property type="match status" value="2"/>
</dbReference>
<reference evidence="6" key="1">
    <citation type="submission" date="2025-08" db="UniProtKB">
        <authorList>
            <consortium name="RefSeq"/>
        </authorList>
    </citation>
    <scope>IDENTIFICATION</scope>
</reference>
<evidence type="ECO:0000256" key="1">
    <source>
        <dbReference type="ARBA" id="ARBA00022729"/>
    </source>
</evidence>
<dbReference type="Proteomes" id="UP000079169">
    <property type="component" value="Unplaced"/>
</dbReference>
<dbReference type="KEGG" id="dci:103523932"/>
<evidence type="ECO:0000313" key="6">
    <source>
        <dbReference type="RefSeq" id="XP_026688965.1"/>
    </source>
</evidence>
<evidence type="ECO:0000256" key="3">
    <source>
        <dbReference type="PROSITE-ProRule" id="PRU00634"/>
    </source>
</evidence>
<keyword evidence="2 3" id="KW-0106">Calcium</keyword>
<dbReference type="GeneID" id="103523932"/>
<dbReference type="GO" id="GO:0005509">
    <property type="term" value="F:calcium ion binding"/>
    <property type="evidence" value="ECO:0007669"/>
    <property type="project" value="UniProtKB-UniRule"/>
</dbReference>
<dbReference type="Gene3D" id="4.10.1080.10">
    <property type="entry name" value="TSP type-3 repeat"/>
    <property type="match status" value="1"/>
</dbReference>
<dbReference type="PROSITE" id="PS51234">
    <property type="entry name" value="TSP3"/>
    <property type="match status" value="1"/>
</dbReference>
<gene>
    <name evidence="6" type="primary">LOC103523932</name>
</gene>
<dbReference type="SUPFAM" id="SSF103647">
    <property type="entry name" value="TSP type-3 repeat"/>
    <property type="match status" value="1"/>
</dbReference>
<dbReference type="InterPro" id="IPR028974">
    <property type="entry name" value="TSP_type-3_rpt"/>
</dbReference>
<organism evidence="5 6">
    <name type="scientific">Diaphorina citri</name>
    <name type="common">Asian citrus psyllid</name>
    <dbReference type="NCBI Taxonomy" id="121845"/>
    <lineage>
        <taxon>Eukaryota</taxon>
        <taxon>Metazoa</taxon>
        <taxon>Ecdysozoa</taxon>
        <taxon>Arthropoda</taxon>
        <taxon>Hexapoda</taxon>
        <taxon>Insecta</taxon>
        <taxon>Pterygota</taxon>
        <taxon>Neoptera</taxon>
        <taxon>Paraneoptera</taxon>
        <taxon>Hemiptera</taxon>
        <taxon>Sternorrhyncha</taxon>
        <taxon>Psylloidea</taxon>
        <taxon>Psyllidae</taxon>
        <taxon>Diaphorininae</taxon>
        <taxon>Diaphorina</taxon>
    </lineage>
</organism>
<dbReference type="GO" id="GO:0007155">
    <property type="term" value="P:cell adhesion"/>
    <property type="evidence" value="ECO:0007669"/>
    <property type="project" value="InterPro"/>
</dbReference>
<dbReference type="PANTHER" id="PTHR10199">
    <property type="entry name" value="THROMBOSPONDIN"/>
    <property type="match status" value="1"/>
</dbReference>
<feature type="compositionally biased region" description="Basic and acidic residues" evidence="4">
    <location>
        <begin position="60"/>
        <end position="69"/>
    </location>
</feature>
<dbReference type="STRING" id="121845.A0A3Q0JQ42"/>
<keyword evidence="1" id="KW-0732">Signal</keyword>
<evidence type="ECO:0000256" key="4">
    <source>
        <dbReference type="SAM" id="MobiDB-lite"/>
    </source>
</evidence>
<feature type="compositionally biased region" description="Acidic residues" evidence="4">
    <location>
        <begin position="24"/>
        <end position="37"/>
    </location>
</feature>
<feature type="region of interest" description="Disordered" evidence="4">
    <location>
        <begin position="1"/>
        <end position="79"/>
    </location>
</feature>
<evidence type="ECO:0000313" key="5">
    <source>
        <dbReference type="Proteomes" id="UP000079169"/>
    </source>
</evidence>
<protein>
    <submittedName>
        <fullName evidence="6">Thrombospondin-2-like</fullName>
    </submittedName>
</protein>
<accession>A0A3Q0JQ42</accession>
<dbReference type="InterPro" id="IPR017897">
    <property type="entry name" value="Thrombospondin_3_rpt"/>
</dbReference>
<dbReference type="InterPro" id="IPR003367">
    <property type="entry name" value="Thrombospondin_3-like_rpt"/>
</dbReference>
<dbReference type="AlphaFoldDB" id="A0A3Q0JQ42"/>
<dbReference type="PANTHER" id="PTHR10199:SF100">
    <property type="entry name" value="THROMBOSPONDIN, ISOFORM A"/>
    <property type="match status" value="1"/>
</dbReference>